<dbReference type="Gene3D" id="3.40.50.300">
    <property type="entry name" value="P-loop containing nucleotide triphosphate hydrolases"/>
    <property type="match status" value="1"/>
</dbReference>
<dbReference type="SUPFAM" id="SSF52540">
    <property type="entry name" value="P-loop containing nucleoside triphosphate hydrolases"/>
    <property type="match status" value="1"/>
</dbReference>
<dbReference type="RefSeq" id="WP_173577151.1">
    <property type="nucleotide sequence ID" value="NZ_WOSW01000013.1"/>
</dbReference>
<dbReference type="GO" id="GO:0005524">
    <property type="term" value="F:ATP binding"/>
    <property type="evidence" value="ECO:0007669"/>
    <property type="project" value="UniProtKB-KW"/>
</dbReference>
<organism evidence="5 6">
    <name type="scientific">Acetobacter fallax</name>
    <dbReference type="NCBI Taxonomy" id="1737473"/>
    <lineage>
        <taxon>Bacteria</taxon>
        <taxon>Pseudomonadati</taxon>
        <taxon>Pseudomonadota</taxon>
        <taxon>Alphaproteobacteria</taxon>
        <taxon>Acetobacterales</taxon>
        <taxon>Acetobacteraceae</taxon>
        <taxon>Acetobacter</taxon>
    </lineage>
</organism>
<dbReference type="PANTHER" id="PTHR42939">
    <property type="entry name" value="ABC TRANSPORTER ATP-BINDING PROTEIN ALBC-RELATED"/>
    <property type="match status" value="1"/>
</dbReference>
<dbReference type="SMART" id="SM00382">
    <property type="entry name" value="AAA"/>
    <property type="match status" value="1"/>
</dbReference>
<feature type="domain" description="ABC transporter" evidence="4">
    <location>
        <begin position="7"/>
        <end position="217"/>
    </location>
</feature>
<dbReference type="EMBL" id="WOSW01000013">
    <property type="protein sequence ID" value="NHO32621.1"/>
    <property type="molecule type" value="Genomic_DNA"/>
</dbReference>
<dbReference type="InterPro" id="IPR027417">
    <property type="entry name" value="P-loop_NTPase"/>
</dbReference>
<dbReference type="PROSITE" id="PS50893">
    <property type="entry name" value="ABC_TRANSPORTER_2"/>
    <property type="match status" value="1"/>
</dbReference>
<dbReference type="PANTHER" id="PTHR42939:SF1">
    <property type="entry name" value="ABC TRANSPORTER ATP-BINDING PROTEIN ALBC-RELATED"/>
    <property type="match status" value="1"/>
</dbReference>
<evidence type="ECO:0000313" key="6">
    <source>
        <dbReference type="Proteomes" id="UP000615326"/>
    </source>
</evidence>
<keyword evidence="2" id="KW-0547">Nucleotide-binding</keyword>
<proteinExistence type="predicted"/>
<keyword evidence="6" id="KW-1185">Reference proteome</keyword>
<comment type="caution">
    <text evidence="5">The sequence shown here is derived from an EMBL/GenBank/DDBJ whole genome shotgun (WGS) entry which is preliminary data.</text>
</comment>
<protein>
    <submittedName>
        <fullName evidence="5">ATP-binding cassette domain-containing protein</fullName>
    </submittedName>
</protein>
<dbReference type="Pfam" id="PF00005">
    <property type="entry name" value="ABC_tran"/>
    <property type="match status" value="1"/>
</dbReference>
<keyword evidence="1" id="KW-0813">Transport</keyword>
<keyword evidence="3 5" id="KW-0067">ATP-binding</keyword>
<evidence type="ECO:0000259" key="4">
    <source>
        <dbReference type="PROSITE" id="PS50893"/>
    </source>
</evidence>
<evidence type="ECO:0000313" key="5">
    <source>
        <dbReference type="EMBL" id="NHO32621.1"/>
    </source>
</evidence>
<evidence type="ECO:0000256" key="1">
    <source>
        <dbReference type="ARBA" id="ARBA00022448"/>
    </source>
</evidence>
<evidence type="ECO:0000256" key="2">
    <source>
        <dbReference type="ARBA" id="ARBA00022741"/>
    </source>
</evidence>
<dbReference type="InterPro" id="IPR003593">
    <property type="entry name" value="AAA+_ATPase"/>
</dbReference>
<gene>
    <name evidence="5" type="ORF">GOB84_08615</name>
</gene>
<accession>A0ABX0KC43</accession>
<dbReference type="InterPro" id="IPR051782">
    <property type="entry name" value="ABC_Transporter_VariousFunc"/>
</dbReference>
<name>A0ABX0KC43_9PROT</name>
<sequence length="217" mass="23655">MSAISPLACENLSAVYNSRVIFHSLTLALKPGVFALRGPNGIGKSTALRLLAGAQRPATGQIRIDGIDLLASPETAKRQLSYVPDICPVYPFMTGEEFLRFVAAAKQTTLDDTVRTLIDTFGLTDILRTRFDAMSFGTQKKIMLCAAWIGAPRVILLDEPGNGLDGPARDYLARLFRQPDQERVILFSTHDDALASASDAVTIEMQSLFRHSEPATT</sequence>
<dbReference type="Proteomes" id="UP000615326">
    <property type="component" value="Unassembled WGS sequence"/>
</dbReference>
<dbReference type="InterPro" id="IPR003439">
    <property type="entry name" value="ABC_transporter-like_ATP-bd"/>
</dbReference>
<reference evidence="5 6" key="1">
    <citation type="journal article" date="2020" name="Int. J. Syst. Evol. Microbiol.">
        <title>Novel acetic acid bacteria from cider fermentations: Acetobacter conturbans sp. nov. and Acetobacter fallax sp. nov.</title>
        <authorList>
            <person name="Sombolestani A.S."/>
            <person name="Cleenwerck I."/>
            <person name="Cnockaert M."/>
            <person name="Borremans W."/>
            <person name="Wieme A.D."/>
            <person name="De Vuyst L."/>
            <person name="Vandamme P."/>
        </authorList>
    </citation>
    <scope>NUCLEOTIDE SEQUENCE [LARGE SCALE GENOMIC DNA]</scope>
    <source>
        <strain evidence="5 6">LMG 1637</strain>
    </source>
</reference>
<evidence type="ECO:0000256" key="3">
    <source>
        <dbReference type="ARBA" id="ARBA00022840"/>
    </source>
</evidence>